<dbReference type="CDD" id="cd04590">
    <property type="entry name" value="CBS_pair_CorC_HlyC_assoc"/>
    <property type="match status" value="1"/>
</dbReference>
<feature type="transmembrane region" description="Helical" evidence="8">
    <location>
        <begin position="90"/>
        <end position="113"/>
    </location>
</feature>
<accession>A0A6V3SQ60</accession>
<dbReference type="InterPro" id="IPR002550">
    <property type="entry name" value="CNNM"/>
</dbReference>
<comment type="subcellular location">
    <subcellularLocation>
        <location evidence="1">Membrane</location>
        <topology evidence="1">Multi-pass membrane protein</topology>
    </subcellularLocation>
</comment>
<dbReference type="PROSITE" id="PS51846">
    <property type="entry name" value="CNNM"/>
    <property type="match status" value="1"/>
</dbReference>
<dbReference type="SUPFAM" id="SSF51206">
    <property type="entry name" value="cAMP-binding domain-like"/>
    <property type="match status" value="1"/>
</dbReference>
<dbReference type="InterPro" id="IPR044751">
    <property type="entry name" value="Ion_transp-like_CBS"/>
</dbReference>
<dbReference type="GO" id="GO:0010960">
    <property type="term" value="P:magnesium ion homeostasis"/>
    <property type="evidence" value="ECO:0007669"/>
    <property type="project" value="InterPro"/>
</dbReference>
<keyword evidence="2 7" id="KW-0812">Transmembrane</keyword>
<feature type="domain" description="CBS" evidence="9">
    <location>
        <begin position="268"/>
        <end position="334"/>
    </location>
</feature>
<dbReference type="PANTHER" id="PTHR12064:SF94">
    <property type="entry name" value="UNEXTENDED PROTEIN"/>
    <property type="match status" value="1"/>
</dbReference>
<reference evidence="11" key="1">
    <citation type="submission" date="2021-01" db="EMBL/GenBank/DDBJ databases">
        <authorList>
            <person name="Corre E."/>
            <person name="Pelletier E."/>
            <person name="Niang G."/>
            <person name="Scheremetjew M."/>
            <person name="Finn R."/>
            <person name="Kale V."/>
            <person name="Holt S."/>
            <person name="Cochrane G."/>
            <person name="Meng A."/>
            <person name="Brown T."/>
            <person name="Cohen L."/>
        </authorList>
    </citation>
    <scope>NUCLEOTIDE SEQUENCE</scope>
    <source>
        <strain evidence="11">CCCM811</strain>
    </source>
</reference>
<keyword evidence="4 7" id="KW-1133">Transmembrane helix</keyword>
<keyword evidence="6" id="KW-0129">CBS domain</keyword>
<evidence type="ECO:0000313" key="11">
    <source>
        <dbReference type="EMBL" id="CAE0678728.1"/>
    </source>
</evidence>
<dbReference type="InterPro" id="IPR000644">
    <property type="entry name" value="CBS_dom"/>
</dbReference>
<protein>
    <recommendedName>
        <fullName evidence="12">CNNM transmembrane domain-containing protein</fullName>
    </recommendedName>
</protein>
<evidence type="ECO:0000259" key="10">
    <source>
        <dbReference type="PROSITE" id="PS51846"/>
    </source>
</evidence>
<organism evidence="11">
    <name type="scientific">Lotharella globosa</name>
    <dbReference type="NCBI Taxonomy" id="91324"/>
    <lineage>
        <taxon>Eukaryota</taxon>
        <taxon>Sar</taxon>
        <taxon>Rhizaria</taxon>
        <taxon>Cercozoa</taxon>
        <taxon>Chlorarachniophyceae</taxon>
        <taxon>Lotharella</taxon>
    </lineage>
</organism>
<dbReference type="EMBL" id="HBIV01043465">
    <property type="protein sequence ID" value="CAE0678728.1"/>
    <property type="molecule type" value="Transcribed_RNA"/>
</dbReference>
<keyword evidence="3" id="KW-0677">Repeat</keyword>
<dbReference type="Pfam" id="PF25562">
    <property type="entry name" value="CNBH_CNNM2_C"/>
    <property type="match status" value="1"/>
</dbReference>
<keyword evidence="5 7" id="KW-0472">Membrane</keyword>
<dbReference type="InterPro" id="IPR018490">
    <property type="entry name" value="cNMP-bd_dom_sf"/>
</dbReference>
<feature type="transmembrane region" description="Helical" evidence="8">
    <location>
        <begin position="125"/>
        <end position="143"/>
    </location>
</feature>
<evidence type="ECO:0000259" key="9">
    <source>
        <dbReference type="PROSITE" id="PS51371"/>
    </source>
</evidence>
<feature type="transmembrane region" description="Helical" evidence="8">
    <location>
        <begin position="64"/>
        <end position="84"/>
    </location>
</feature>
<feature type="transmembrane region" description="Helical" evidence="8">
    <location>
        <begin position="6"/>
        <end position="29"/>
    </location>
</feature>
<evidence type="ECO:0000256" key="7">
    <source>
        <dbReference type="PROSITE-ProRule" id="PRU01193"/>
    </source>
</evidence>
<evidence type="ECO:0000256" key="1">
    <source>
        <dbReference type="ARBA" id="ARBA00004141"/>
    </source>
</evidence>
<gene>
    <name evidence="11" type="ORF">LGLO00237_LOCUS30510</name>
</gene>
<proteinExistence type="predicted"/>
<dbReference type="PROSITE" id="PS51371">
    <property type="entry name" value="CBS"/>
    <property type="match status" value="1"/>
</dbReference>
<evidence type="ECO:0008006" key="12">
    <source>
        <dbReference type="Google" id="ProtNLM"/>
    </source>
</evidence>
<dbReference type="SUPFAM" id="SSF54631">
    <property type="entry name" value="CBS-domain pair"/>
    <property type="match status" value="1"/>
</dbReference>
<evidence type="ECO:0000256" key="2">
    <source>
        <dbReference type="ARBA" id="ARBA00022692"/>
    </source>
</evidence>
<dbReference type="Gene3D" id="3.10.580.10">
    <property type="entry name" value="CBS-domain"/>
    <property type="match status" value="1"/>
</dbReference>
<sequence>MLEPWAGGLTASILVILSGLFSGLTLAWMSTDRDRLEILANGGTPEQRRFAELVTPLRVGQANLLLCSLLLANATVNAGLAGVLMDVTSIWIGFAITAALVTIFGELIPQLFVSRHALYVSAHTVWLAKILILLTGIVTWPLSKLIDFFVGAEISHYMTRDELRELLALHRGKGVEKNAAKIMSGALDLSGKQVKEIMTPISDVYRLEVNQKLDSTLLLDVFNKGYSRIPCYDAKRKSDQTIGLLMVKDLILVDPKDSIPLNTLLKLYGRAPVRVFPDETLNKMLDMFKSGSTHMAIVHDVNNEGDGDPFYEEIGLLTLEDIIESILQDNIVDETDVYIDVHKKEKVSGRKERDVSALQRLNRRQLPETILTPQELSAVYFHLRGNVDIFKPETCQLSPGALRKMLALGEVVQVLVESKTRDPAMEKSVSRAPGTNFVDISRGGQYLYVKDRPTEHMSVVLEGRIKVTAGLDGFVIEQGKWAVFCPGVFNGLEWDDEKEDRIREPAAFKPDFSARVTTNARVLRISRKKFIEAMKGTKNESKTKISIEGSIGEFKAGDEKLLNVPQSPSSADVKSI</sequence>
<feature type="domain" description="CNNM transmembrane" evidence="10">
    <location>
        <begin position="1"/>
        <end position="183"/>
    </location>
</feature>
<dbReference type="InterPro" id="IPR045095">
    <property type="entry name" value="ACDP"/>
</dbReference>
<dbReference type="PANTHER" id="PTHR12064">
    <property type="entry name" value="METAL TRANSPORTER CNNM"/>
    <property type="match status" value="1"/>
</dbReference>
<dbReference type="Pfam" id="PF01595">
    <property type="entry name" value="CNNM"/>
    <property type="match status" value="1"/>
</dbReference>
<dbReference type="GO" id="GO:0016020">
    <property type="term" value="C:membrane"/>
    <property type="evidence" value="ECO:0007669"/>
    <property type="project" value="UniProtKB-SubCell"/>
</dbReference>
<dbReference type="InterPro" id="IPR046342">
    <property type="entry name" value="CBS_dom_sf"/>
</dbReference>
<evidence type="ECO:0000256" key="5">
    <source>
        <dbReference type="ARBA" id="ARBA00023136"/>
    </source>
</evidence>
<dbReference type="AlphaFoldDB" id="A0A6V3SQ60"/>
<evidence type="ECO:0000256" key="3">
    <source>
        <dbReference type="ARBA" id="ARBA00022737"/>
    </source>
</evidence>
<evidence type="ECO:0000256" key="6">
    <source>
        <dbReference type="PROSITE-ProRule" id="PRU00703"/>
    </source>
</evidence>
<evidence type="ECO:0000256" key="4">
    <source>
        <dbReference type="ARBA" id="ARBA00022989"/>
    </source>
</evidence>
<name>A0A6V3SQ60_9EUKA</name>
<evidence type="ECO:0000256" key="8">
    <source>
        <dbReference type="SAM" id="Phobius"/>
    </source>
</evidence>
<dbReference type="FunFam" id="3.10.580.10:FF:000006">
    <property type="entry name" value="DUF21 and CBS domain protein"/>
    <property type="match status" value="1"/>
</dbReference>